<keyword evidence="1" id="KW-1185">Reference proteome</keyword>
<name>A0A915KC57_ROMCU</name>
<sequence>MLFSYQNHEWYLSEFRLCFDKFDFRLINCPKKSSINGIPAPTHCPFDDKLAYPTLHSKIEKMSKMPKN</sequence>
<reference evidence="2" key="1">
    <citation type="submission" date="2022-11" db="UniProtKB">
        <authorList>
            <consortium name="WormBaseParasite"/>
        </authorList>
    </citation>
    <scope>IDENTIFICATION</scope>
</reference>
<dbReference type="Proteomes" id="UP000887565">
    <property type="component" value="Unplaced"/>
</dbReference>
<dbReference type="InterPro" id="IPR036430">
    <property type="entry name" value="RNase_T2-like_sf"/>
</dbReference>
<dbReference type="GO" id="GO:0033897">
    <property type="term" value="F:ribonuclease T2 activity"/>
    <property type="evidence" value="ECO:0007669"/>
    <property type="project" value="InterPro"/>
</dbReference>
<dbReference type="Gene3D" id="3.90.730.10">
    <property type="entry name" value="Ribonuclease T2-like"/>
    <property type="match status" value="1"/>
</dbReference>
<dbReference type="GO" id="GO:0003723">
    <property type="term" value="F:RNA binding"/>
    <property type="evidence" value="ECO:0007669"/>
    <property type="project" value="InterPro"/>
</dbReference>
<protein>
    <submittedName>
        <fullName evidence="2">Uncharacterized protein</fullName>
    </submittedName>
</protein>
<accession>A0A915KC57</accession>
<organism evidence="1 2">
    <name type="scientific">Romanomermis culicivorax</name>
    <name type="common">Nematode worm</name>
    <dbReference type="NCBI Taxonomy" id="13658"/>
    <lineage>
        <taxon>Eukaryota</taxon>
        <taxon>Metazoa</taxon>
        <taxon>Ecdysozoa</taxon>
        <taxon>Nematoda</taxon>
        <taxon>Enoplea</taxon>
        <taxon>Dorylaimia</taxon>
        <taxon>Mermithida</taxon>
        <taxon>Mermithoidea</taxon>
        <taxon>Mermithidae</taxon>
        <taxon>Romanomermis</taxon>
    </lineage>
</organism>
<dbReference type="WBParaSite" id="nRc.2.0.1.t35950-RA">
    <property type="protein sequence ID" value="nRc.2.0.1.t35950-RA"/>
    <property type="gene ID" value="nRc.2.0.1.g35950"/>
</dbReference>
<proteinExistence type="predicted"/>
<evidence type="ECO:0000313" key="1">
    <source>
        <dbReference type="Proteomes" id="UP000887565"/>
    </source>
</evidence>
<dbReference type="AlphaFoldDB" id="A0A915KC57"/>
<evidence type="ECO:0000313" key="2">
    <source>
        <dbReference type="WBParaSite" id="nRc.2.0.1.t35950-RA"/>
    </source>
</evidence>